<dbReference type="Proteomes" id="UP000233293">
    <property type="component" value="Unassembled WGS sequence"/>
</dbReference>
<evidence type="ECO:0008006" key="3">
    <source>
        <dbReference type="Google" id="ProtNLM"/>
    </source>
</evidence>
<gene>
    <name evidence="1" type="ORF">CWS72_01435</name>
</gene>
<proteinExistence type="predicted"/>
<sequence>MFVLAIGALFSRMPESRAAAVGLPELLDAQVEYTAEFYLVSDKGRFQGSVIHAPGRERRDFDTTGGRQALLLRRDIDQAAMMWPERKWYVATSFLSVAGMIGGFDGVSVERKADGTERISGEMTTRYQVSGDSSGGGSFQGRMWVTKDGILMKLVGKVAFNGRQIPVETALSNVLRVKADNAAFVLPADYKGLPLDFAKLGLH</sequence>
<accession>A0A2N3Q1L4</accession>
<protein>
    <recommendedName>
        <fullName evidence="3">DUF4412 domain-containing protein</fullName>
    </recommendedName>
</protein>
<dbReference type="EMBL" id="PIUM01000001">
    <property type="protein sequence ID" value="PKU26533.1"/>
    <property type="molecule type" value="Genomic_DNA"/>
</dbReference>
<evidence type="ECO:0000313" key="1">
    <source>
        <dbReference type="EMBL" id="PKU26533.1"/>
    </source>
</evidence>
<dbReference type="AlphaFoldDB" id="A0A2N3Q1L4"/>
<evidence type="ECO:0000313" key="2">
    <source>
        <dbReference type="Proteomes" id="UP000233293"/>
    </source>
</evidence>
<organism evidence="1 2">
    <name type="scientific">Telmatospirillum siberiense</name>
    <dbReference type="NCBI Taxonomy" id="382514"/>
    <lineage>
        <taxon>Bacteria</taxon>
        <taxon>Pseudomonadati</taxon>
        <taxon>Pseudomonadota</taxon>
        <taxon>Alphaproteobacteria</taxon>
        <taxon>Rhodospirillales</taxon>
        <taxon>Rhodospirillaceae</taxon>
        <taxon>Telmatospirillum</taxon>
    </lineage>
</organism>
<keyword evidence="2" id="KW-1185">Reference proteome</keyword>
<name>A0A2N3Q1L4_9PROT</name>
<comment type="caution">
    <text evidence="1">The sequence shown here is derived from an EMBL/GenBank/DDBJ whole genome shotgun (WGS) entry which is preliminary data.</text>
</comment>
<reference evidence="2" key="1">
    <citation type="submission" date="2017-12" db="EMBL/GenBank/DDBJ databases">
        <title>Draft genome sequence of Telmatospirillum siberiense 26-4b1T, an acidotolerant peatland alphaproteobacterium potentially involved in sulfur cycling.</title>
        <authorList>
            <person name="Hausmann B."/>
            <person name="Pjevac P."/>
            <person name="Schreck K."/>
            <person name="Herbold C.W."/>
            <person name="Daims H."/>
            <person name="Wagner M."/>
            <person name="Pester M."/>
            <person name="Loy A."/>
        </authorList>
    </citation>
    <scope>NUCLEOTIDE SEQUENCE [LARGE SCALE GENOMIC DNA]</scope>
    <source>
        <strain evidence="2">26-4b1</strain>
    </source>
</reference>